<dbReference type="KEGG" id="fgi:OP10G_2760"/>
<dbReference type="InterPro" id="IPR003593">
    <property type="entry name" value="AAA+_ATPase"/>
</dbReference>
<dbReference type="GO" id="GO:0006281">
    <property type="term" value="P:DNA repair"/>
    <property type="evidence" value="ECO:0007669"/>
    <property type="project" value="UniProtKB-KW"/>
</dbReference>
<dbReference type="HOGENOM" id="CLU_018297_3_1_0"/>
<dbReference type="GO" id="GO:0043590">
    <property type="term" value="C:bacterial nucleoid"/>
    <property type="evidence" value="ECO:0007669"/>
    <property type="project" value="TreeGrafter"/>
</dbReference>
<dbReference type="InterPro" id="IPR003395">
    <property type="entry name" value="RecF/RecN/SMC_N"/>
</dbReference>
<protein>
    <recommendedName>
        <fullName evidence="3 9">DNA repair protein RecN</fullName>
    </recommendedName>
    <alternativeName>
        <fullName evidence="8 9">Recombination protein N</fullName>
    </alternativeName>
</protein>
<evidence type="ECO:0000256" key="4">
    <source>
        <dbReference type="ARBA" id="ARBA00022741"/>
    </source>
</evidence>
<gene>
    <name evidence="11" type="ORF">OP10G_2760</name>
</gene>
<keyword evidence="5 9" id="KW-0227">DNA damage</keyword>
<evidence type="ECO:0000259" key="10">
    <source>
        <dbReference type="SMART" id="SM00382"/>
    </source>
</evidence>
<dbReference type="OrthoDB" id="9806954at2"/>
<dbReference type="InterPro" id="IPR027417">
    <property type="entry name" value="P-loop_NTPase"/>
</dbReference>
<dbReference type="FunFam" id="3.40.50.300:FF:000356">
    <property type="entry name" value="DNA repair protein RecN"/>
    <property type="match status" value="1"/>
</dbReference>
<dbReference type="GO" id="GO:0009432">
    <property type="term" value="P:SOS response"/>
    <property type="evidence" value="ECO:0007669"/>
    <property type="project" value="TreeGrafter"/>
</dbReference>
<evidence type="ECO:0000256" key="1">
    <source>
        <dbReference type="ARBA" id="ARBA00003618"/>
    </source>
</evidence>
<reference evidence="11 12" key="1">
    <citation type="journal article" date="2014" name="PLoS ONE">
        <title>The first complete genome sequence of the class fimbriimonadia in the phylum armatimonadetes.</title>
        <authorList>
            <person name="Hu Z.Y."/>
            <person name="Wang Y.Z."/>
            <person name="Im W.T."/>
            <person name="Wang S.Y."/>
            <person name="Zhao G.P."/>
            <person name="Zheng H.J."/>
            <person name="Quan Z.X."/>
        </authorList>
    </citation>
    <scope>NUCLEOTIDE SEQUENCE [LARGE SCALE GENOMIC DNA]</scope>
    <source>
        <strain evidence="11">Gsoil 348</strain>
    </source>
</reference>
<keyword evidence="4" id="KW-0547">Nucleotide-binding</keyword>
<dbReference type="SMART" id="SM00382">
    <property type="entry name" value="AAA"/>
    <property type="match status" value="1"/>
</dbReference>
<dbReference type="PANTHER" id="PTHR11059">
    <property type="entry name" value="DNA REPAIR PROTEIN RECN"/>
    <property type="match status" value="1"/>
</dbReference>
<dbReference type="GO" id="GO:0005524">
    <property type="term" value="F:ATP binding"/>
    <property type="evidence" value="ECO:0007669"/>
    <property type="project" value="UniProtKB-KW"/>
</dbReference>
<dbReference type="Pfam" id="PF02463">
    <property type="entry name" value="SMC_N"/>
    <property type="match status" value="1"/>
</dbReference>
<organism evidence="11 12">
    <name type="scientific">Fimbriimonas ginsengisoli Gsoil 348</name>
    <dbReference type="NCBI Taxonomy" id="661478"/>
    <lineage>
        <taxon>Bacteria</taxon>
        <taxon>Bacillati</taxon>
        <taxon>Armatimonadota</taxon>
        <taxon>Fimbriimonadia</taxon>
        <taxon>Fimbriimonadales</taxon>
        <taxon>Fimbriimonadaceae</taxon>
        <taxon>Fimbriimonas</taxon>
    </lineage>
</organism>
<evidence type="ECO:0000256" key="5">
    <source>
        <dbReference type="ARBA" id="ARBA00022763"/>
    </source>
</evidence>
<proteinExistence type="inferred from homology"/>
<dbReference type="FunFam" id="3.40.50.300:FF:000319">
    <property type="entry name" value="DNA repair protein RecN"/>
    <property type="match status" value="1"/>
</dbReference>
<evidence type="ECO:0000256" key="3">
    <source>
        <dbReference type="ARBA" id="ARBA00021315"/>
    </source>
</evidence>
<accession>A0A068NRH9</accession>
<evidence type="ECO:0000256" key="6">
    <source>
        <dbReference type="ARBA" id="ARBA00022840"/>
    </source>
</evidence>
<sequence length="558" mass="60829">MIVELTVENLAIIERSQLVLKPGFTVLTGETGAGKSLLIDAIELALGERADTELVRTGASRASVSVVLDLSNEPAALARCQELGVGLEGTTLYIQREVAAKGGSQCRIGGKLTPVSTLRQLGSFLVDLHGQHDHQSLLDAERHIGFLDEWIGGPVVELLQRIEAAHERALEANRRLTSFRQGLRDREHRLDLLRFQVNEIEAVNPQPGELEELDAQLSRLKYAEKLATASFGALATVADQENCAIDQLGEAVKLLESAIRYDASLESVVAPMREALIEVEEAAHTLRGYSENLEADPARLDEVAGRIDSLKRLRRKYGADENEVLEFLHDAREQLALLEDGEASEEELVEAASRAGAALNEVASELTSLRKERAVEFAERTQHQLRDLAMDRAVFSVDIRPKPADATGADQVEFFFSANLGEPPRPLGKIASGGEISRVMLAIKTAMAGRAGVPTLIFDEVDAGLGGRAAVTVARKLGELAEHYQVLVITHLPQIAGRADHHFRIEKDESSGRVVTSVRLLEEHERVEEIARMLAGDHVTDAVRANAREMLGSLGVGR</sequence>
<dbReference type="EMBL" id="CP007139">
    <property type="protein sequence ID" value="AIE86128.1"/>
    <property type="molecule type" value="Genomic_DNA"/>
</dbReference>
<dbReference type="AlphaFoldDB" id="A0A068NRH9"/>
<name>A0A068NRH9_FIMGI</name>
<dbReference type="GO" id="GO:0006310">
    <property type="term" value="P:DNA recombination"/>
    <property type="evidence" value="ECO:0007669"/>
    <property type="project" value="InterPro"/>
</dbReference>
<comment type="function">
    <text evidence="1 9">May be involved in recombinational repair of damaged DNA.</text>
</comment>
<dbReference type="NCBIfam" id="NF008121">
    <property type="entry name" value="PRK10869.1"/>
    <property type="match status" value="1"/>
</dbReference>
<dbReference type="InterPro" id="IPR004604">
    <property type="entry name" value="DNA_recomb/repair_RecN"/>
</dbReference>
<evidence type="ECO:0000313" key="11">
    <source>
        <dbReference type="EMBL" id="AIE86128.1"/>
    </source>
</evidence>
<dbReference type="CDD" id="cd03241">
    <property type="entry name" value="ABC_RecN"/>
    <property type="match status" value="2"/>
</dbReference>
<dbReference type="STRING" id="661478.OP10G_2760"/>
<dbReference type="Gene3D" id="3.40.50.300">
    <property type="entry name" value="P-loop containing nucleotide triphosphate hydrolases"/>
    <property type="match status" value="2"/>
</dbReference>
<feature type="domain" description="AAA+ ATPase" evidence="10">
    <location>
        <begin position="21"/>
        <end position="509"/>
    </location>
</feature>
<evidence type="ECO:0000313" key="12">
    <source>
        <dbReference type="Proteomes" id="UP000027982"/>
    </source>
</evidence>
<keyword evidence="12" id="KW-1185">Reference proteome</keyword>
<evidence type="ECO:0000256" key="7">
    <source>
        <dbReference type="ARBA" id="ARBA00023204"/>
    </source>
</evidence>
<dbReference type="SUPFAM" id="SSF52540">
    <property type="entry name" value="P-loop containing nucleoside triphosphate hydrolases"/>
    <property type="match status" value="1"/>
</dbReference>
<evidence type="ECO:0000256" key="9">
    <source>
        <dbReference type="PIRNR" id="PIRNR003128"/>
    </source>
</evidence>
<evidence type="ECO:0000256" key="2">
    <source>
        <dbReference type="ARBA" id="ARBA00009441"/>
    </source>
</evidence>
<dbReference type="Proteomes" id="UP000027982">
    <property type="component" value="Chromosome"/>
</dbReference>
<keyword evidence="6" id="KW-0067">ATP-binding</keyword>
<dbReference type="NCBIfam" id="TIGR00634">
    <property type="entry name" value="recN"/>
    <property type="match status" value="1"/>
</dbReference>
<dbReference type="eggNOG" id="COG0497">
    <property type="taxonomic scope" value="Bacteria"/>
</dbReference>
<keyword evidence="7 9" id="KW-0234">DNA repair</keyword>
<dbReference type="PANTHER" id="PTHR11059:SF0">
    <property type="entry name" value="DNA REPAIR PROTEIN RECN"/>
    <property type="match status" value="1"/>
</dbReference>
<evidence type="ECO:0000256" key="8">
    <source>
        <dbReference type="ARBA" id="ARBA00033408"/>
    </source>
</evidence>
<comment type="similarity">
    <text evidence="2 9">Belongs to the RecN family.</text>
</comment>
<dbReference type="PIRSF" id="PIRSF003128">
    <property type="entry name" value="RecN"/>
    <property type="match status" value="1"/>
</dbReference>
<dbReference type="RefSeq" id="WP_025225329.1">
    <property type="nucleotide sequence ID" value="NZ_CP007139.1"/>
</dbReference>